<feature type="binding site" evidence="5">
    <location>
        <begin position="58"/>
        <end position="61"/>
    </location>
    <ligand>
        <name>GTP</name>
        <dbReference type="ChEBI" id="CHEBI:37565"/>
    </ligand>
</feature>
<dbReference type="InterPro" id="IPR006073">
    <property type="entry name" value="GTP-bd"/>
</dbReference>
<dbReference type="Gene3D" id="3.40.50.300">
    <property type="entry name" value="P-loop containing nucleotide triphosphate hydrolases"/>
    <property type="match status" value="1"/>
</dbReference>
<dbReference type="InterPro" id="IPR023179">
    <property type="entry name" value="GTP-bd_ortho_bundle_sf"/>
</dbReference>
<dbReference type="InterPro" id="IPR019991">
    <property type="entry name" value="GTP-bd_ribosome_bgen"/>
</dbReference>
<dbReference type="InterPro" id="IPR027417">
    <property type="entry name" value="P-loop_NTPase"/>
</dbReference>
<dbReference type="PANTHER" id="PTHR45782:SF4">
    <property type="entry name" value="MITOCHONDRIAL RIBOSOME-ASSOCIATED GTPASE 1"/>
    <property type="match status" value="1"/>
</dbReference>
<dbReference type="PRINTS" id="PR00326">
    <property type="entry name" value="GTP1OBG"/>
</dbReference>
<dbReference type="FunFam" id="3.40.50.300:FF:000590">
    <property type="entry name" value="Ribosome biogenesis GTPase A"/>
    <property type="match status" value="1"/>
</dbReference>
<evidence type="ECO:0000256" key="1">
    <source>
        <dbReference type="ARBA" id="ARBA00014898"/>
    </source>
</evidence>
<keyword evidence="4" id="KW-0963">Cytoplasm</keyword>
<dbReference type="PROSITE" id="PS51721">
    <property type="entry name" value="G_CP"/>
    <property type="match status" value="1"/>
</dbReference>
<dbReference type="Proteomes" id="UP000184206">
    <property type="component" value="Unassembled WGS sequence"/>
</dbReference>
<protein>
    <recommendedName>
        <fullName evidence="1 4">Ribosome biogenesis GTPase A</fullName>
    </recommendedName>
</protein>
<dbReference type="EMBL" id="FRCF01000002">
    <property type="protein sequence ID" value="SHL63196.1"/>
    <property type="molecule type" value="Genomic_DNA"/>
</dbReference>
<dbReference type="PIRSF" id="PIRSF006230">
    <property type="entry name" value="MG442"/>
    <property type="match status" value="1"/>
</dbReference>
<keyword evidence="2 4" id="KW-0547">Nucleotide-binding</keyword>
<evidence type="ECO:0000256" key="2">
    <source>
        <dbReference type="ARBA" id="ARBA00022741"/>
    </source>
</evidence>
<reference evidence="7 8" key="1">
    <citation type="submission" date="2016-11" db="EMBL/GenBank/DDBJ databases">
        <authorList>
            <person name="Jaros S."/>
            <person name="Januszkiewicz K."/>
            <person name="Wedrychowicz H."/>
        </authorList>
    </citation>
    <scope>NUCLEOTIDE SEQUENCE [LARGE SCALE GENOMIC DNA]</scope>
    <source>
        <strain evidence="7 8">DSM 16010</strain>
    </source>
</reference>
<comment type="subcellular location">
    <subcellularLocation>
        <location evidence="4">Cytoplasm</location>
    </subcellularLocation>
</comment>
<gene>
    <name evidence="7" type="ORF">SAMN02745189_00706</name>
</gene>
<feature type="binding site" evidence="5">
    <location>
        <begin position="130"/>
        <end position="135"/>
    </location>
    <ligand>
        <name>GTP</name>
        <dbReference type="ChEBI" id="CHEBI:37565"/>
    </ligand>
</feature>
<proteinExistence type="inferred from homology"/>
<keyword evidence="8" id="KW-1185">Reference proteome</keyword>
<dbReference type="GO" id="GO:0006412">
    <property type="term" value="P:translation"/>
    <property type="evidence" value="ECO:0007669"/>
    <property type="project" value="TreeGrafter"/>
</dbReference>
<dbReference type="GO" id="GO:0003924">
    <property type="term" value="F:GTPase activity"/>
    <property type="evidence" value="ECO:0007669"/>
    <property type="project" value="TreeGrafter"/>
</dbReference>
<evidence type="ECO:0000256" key="3">
    <source>
        <dbReference type="ARBA" id="ARBA00023134"/>
    </source>
</evidence>
<dbReference type="NCBIfam" id="TIGR03596">
    <property type="entry name" value="GTPase_YlqF"/>
    <property type="match status" value="1"/>
</dbReference>
<evidence type="ECO:0000256" key="5">
    <source>
        <dbReference type="PIRSR" id="PIRSR006230-1"/>
    </source>
</evidence>
<dbReference type="AlphaFoldDB" id="A0A1M7C7S8"/>
<organism evidence="7 8">
    <name type="scientific">Lacicoccus alkaliphilus DSM 16010</name>
    <dbReference type="NCBI Taxonomy" id="1123231"/>
    <lineage>
        <taxon>Bacteria</taxon>
        <taxon>Bacillati</taxon>
        <taxon>Bacillota</taxon>
        <taxon>Bacilli</taxon>
        <taxon>Bacillales</taxon>
        <taxon>Salinicoccaceae</taxon>
        <taxon>Lacicoccus</taxon>
    </lineage>
</organism>
<dbReference type="OrthoDB" id="9779790at2"/>
<comment type="function">
    <text evidence="4">Required for a late step of 50S ribosomal subunit assembly. Has GTPase activity.</text>
</comment>
<dbReference type="InterPro" id="IPR016478">
    <property type="entry name" value="GTPase_MTG1"/>
</dbReference>
<dbReference type="PANTHER" id="PTHR45782">
    <property type="entry name" value="MITOCHONDRIAL RIBOSOME-ASSOCIATED GTPASE 1"/>
    <property type="match status" value="1"/>
</dbReference>
<dbReference type="Pfam" id="PF01926">
    <property type="entry name" value="MMR_HSR1"/>
    <property type="match status" value="1"/>
</dbReference>
<dbReference type="GO" id="GO:0005525">
    <property type="term" value="F:GTP binding"/>
    <property type="evidence" value="ECO:0007669"/>
    <property type="project" value="UniProtKB-KW"/>
</dbReference>
<evidence type="ECO:0000313" key="7">
    <source>
        <dbReference type="EMBL" id="SHL63196.1"/>
    </source>
</evidence>
<dbReference type="RefSeq" id="WP_072708319.1">
    <property type="nucleotide sequence ID" value="NZ_FRCF01000002.1"/>
</dbReference>
<evidence type="ECO:0000313" key="8">
    <source>
        <dbReference type="Proteomes" id="UP000184206"/>
    </source>
</evidence>
<dbReference type="Gene3D" id="1.10.1580.10">
    <property type="match status" value="1"/>
</dbReference>
<evidence type="ECO:0000256" key="4">
    <source>
        <dbReference type="PIRNR" id="PIRNR006230"/>
    </source>
</evidence>
<dbReference type="STRING" id="1123231.SAMN02745189_00706"/>
<sequence length="289" mass="32451">MSINWFPGHMAKARREVEENLKKVDVVIEILDARIPYSSHNPMMDDITQHKPRVVVLNKMDMADQAETDKWISHFKAEGKYPVAIVGRSHQIIGKIEPVAKAATEEVFERMESKGINKRAIRAMIIGIPNVGKSTVINNIAKKKIAKTGNTPGVTKAQQWIKAGKNMELLDTPGILWPKFEDETVGKKLSLTGAIKDSVVALDEVAIYGLRFLLQHHPEDINKFYNINADADTGVIELYESIGKSRGLKMSGNEINYEAVTNRVIYDIRNGKIGRYTFDKVSDFNDDSQ</sequence>
<feature type="binding site" evidence="5">
    <location>
        <position position="174"/>
    </location>
    <ligand>
        <name>GTP</name>
        <dbReference type="ChEBI" id="CHEBI:37565"/>
    </ligand>
</feature>
<accession>A0A1M7C7S8</accession>
<dbReference type="InterPro" id="IPR030378">
    <property type="entry name" value="G_CP_dom"/>
</dbReference>
<dbReference type="GO" id="GO:0005737">
    <property type="term" value="C:cytoplasm"/>
    <property type="evidence" value="ECO:0007669"/>
    <property type="project" value="UniProtKB-SubCell"/>
</dbReference>
<name>A0A1M7C7S8_9BACL</name>
<keyword evidence="3 4" id="KW-0342">GTP-binding</keyword>
<dbReference type="CDD" id="cd01856">
    <property type="entry name" value="YlqF"/>
    <property type="match status" value="1"/>
</dbReference>
<comment type="similarity">
    <text evidence="4">Belongs to the TRAFAC class YlqF/YawG GTPase family. MTG1 subfamily.</text>
</comment>
<evidence type="ECO:0000259" key="6">
    <source>
        <dbReference type="PROSITE" id="PS51721"/>
    </source>
</evidence>
<feature type="domain" description="CP-type G" evidence="6">
    <location>
        <begin position="14"/>
        <end position="178"/>
    </location>
</feature>
<dbReference type="SUPFAM" id="SSF52540">
    <property type="entry name" value="P-loop containing nucleoside triphosphate hydrolases"/>
    <property type="match status" value="1"/>
</dbReference>